<gene>
    <name evidence="1" type="ORF">I4Q42_11960</name>
</gene>
<dbReference type="RefSeq" id="WP_198576298.1">
    <property type="nucleotide sequence ID" value="NZ_JADWOX010000007.1"/>
</dbReference>
<name>A0ABS0T0K2_9CAUL</name>
<evidence type="ECO:0000313" key="1">
    <source>
        <dbReference type="EMBL" id="MBI1684382.1"/>
    </source>
</evidence>
<protein>
    <recommendedName>
        <fullName evidence="3">Sensor histidine kinase</fullName>
    </recommendedName>
</protein>
<keyword evidence="2" id="KW-1185">Reference proteome</keyword>
<accession>A0ABS0T0K2</accession>
<comment type="caution">
    <text evidence="1">The sequence shown here is derived from an EMBL/GenBank/DDBJ whole genome shotgun (WGS) entry which is preliminary data.</text>
</comment>
<dbReference type="Proteomes" id="UP000639859">
    <property type="component" value="Unassembled WGS sequence"/>
</dbReference>
<proteinExistence type="predicted"/>
<evidence type="ECO:0008006" key="3">
    <source>
        <dbReference type="Google" id="ProtNLM"/>
    </source>
</evidence>
<sequence>MDKALLLQLIGSAIAVGLLVGLSAWARLARPTPPLDVDGALALLAEEFPDHRVDSVWLAGDGAGLVARSASEALVLWRRGDGYVARSAPWADIVANGANEGRIRLPGIDGAPRLVLGHQPWPPAETAA</sequence>
<evidence type="ECO:0000313" key="2">
    <source>
        <dbReference type="Proteomes" id="UP000639859"/>
    </source>
</evidence>
<organism evidence="1 2">
    <name type="scientific">Caulobacter hibisci</name>
    <dbReference type="NCBI Taxonomy" id="2035993"/>
    <lineage>
        <taxon>Bacteria</taxon>
        <taxon>Pseudomonadati</taxon>
        <taxon>Pseudomonadota</taxon>
        <taxon>Alphaproteobacteria</taxon>
        <taxon>Caulobacterales</taxon>
        <taxon>Caulobacteraceae</taxon>
        <taxon>Caulobacter</taxon>
    </lineage>
</organism>
<reference evidence="1 2" key="1">
    <citation type="submission" date="2020-11" db="EMBL/GenBank/DDBJ databases">
        <title>genome sequence of strain KACC 18849.</title>
        <authorList>
            <person name="Gao J."/>
            <person name="Zhang X."/>
        </authorList>
    </citation>
    <scope>NUCLEOTIDE SEQUENCE [LARGE SCALE GENOMIC DNA]</scope>
    <source>
        <strain evidence="1 2">KACC 18849</strain>
    </source>
</reference>
<dbReference type="EMBL" id="JADWOX010000007">
    <property type="protein sequence ID" value="MBI1684382.1"/>
    <property type="molecule type" value="Genomic_DNA"/>
</dbReference>